<sequence length="324" mass="32968">MSATTVSATTVSASTALATTAAAGRAPVTDPPSRTFDAARSSHIAAASTTAMRLFIPLASTTVLLCVYLLAVLTRTGQSFEDKALAAAGLVQNATVLLELVSIPGLAVAAAFITGIALFRRRRGRAVAAVLVIAVSNALTQILKYVVFDRPMFQSPSGDNTFPSGHMTAYVSVCIALLLVLPAALRALASIAGAVISSIVVVQLLAFGWHRLSDVVGAVALVLAVSTFVRLPLGADRRSARGSGGGRSGSGRSASATLRRVSIRVLMAGFVAALAAAAASFVAAFVVDTGSAGLTLLGTECVAVAATVGAFMVHEWLPDRATAM</sequence>
<dbReference type="Gene3D" id="1.20.144.10">
    <property type="entry name" value="Phosphatidic acid phosphatase type 2/haloperoxidase"/>
    <property type="match status" value="1"/>
</dbReference>
<evidence type="ECO:0000313" key="4">
    <source>
        <dbReference type="EMBL" id="TIH37110.1"/>
    </source>
</evidence>
<feature type="transmembrane region" description="Helical" evidence="1">
    <location>
        <begin position="293"/>
        <end position="314"/>
    </location>
</feature>
<dbReference type="SUPFAM" id="SSF48317">
    <property type="entry name" value="Acid phosphatase/Vanadium-dependent haloperoxidase"/>
    <property type="match status" value="1"/>
</dbReference>
<dbReference type="RefSeq" id="WP_136641922.1">
    <property type="nucleotide sequence ID" value="NZ_QYRT01000013.1"/>
</dbReference>
<evidence type="ECO:0000259" key="3">
    <source>
        <dbReference type="Pfam" id="PF01569"/>
    </source>
</evidence>
<protein>
    <recommendedName>
        <fullName evidence="3">Phosphatidic acid phosphatase type 2/haloperoxidase domain-containing protein</fullName>
    </recommendedName>
</protein>
<organism evidence="4 5">
    <name type="scientific">Subtercola vilae</name>
    <dbReference type="NCBI Taxonomy" id="2056433"/>
    <lineage>
        <taxon>Bacteria</taxon>
        <taxon>Bacillati</taxon>
        <taxon>Actinomycetota</taxon>
        <taxon>Actinomycetes</taxon>
        <taxon>Micrococcales</taxon>
        <taxon>Microbacteriaceae</taxon>
        <taxon>Subtercola</taxon>
    </lineage>
</organism>
<dbReference type="Proteomes" id="UP000306192">
    <property type="component" value="Unassembled WGS sequence"/>
</dbReference>
<comment type="caution">
    <text evidence="4">The sequence shown here is derived from an EMBL/GenBank/DDBJ whole genome shotgun (WGS) entry which is preliminary data.</text>
</comment>
<feature type="signal peptide" evidence="2">
    <location>
        <begin position="1"/>
        <end position="18"/>
    </location>
</feature>
<keyword evidence="1" id="KW-1133">Transmembrane helix</keyword>
<feature type="transmembrane region" description="Helical" evidence="1">
    <location>
        <begin position="265"/>
        <end position="287"/>
    </location>
</feature>
<evidence type="ECO:0000256" key="2">
    <source>
        <dbReference type="SAM" id="SignalP"/>
    </source>
</evidence>
<name>A0A4T2BZR3_9MICO</name>
<feature type="transmembrane region" description="Helical" evidence="1">
    <location>
        <begin position="94"/>
        <end position="119"/>
    </location>
</feature>
<evidence type="ECO:0000313" key="5">
    <source>
        <dbReference type="Proteomes" id="UP000306192"/>
    </source>
</evidence>
<dbReference type="AlphaFoldDB" id="A0A4T2BZR3"/>
<keyword evidence="2" id="KW-0732">Signal</keyword>
<feature type="transmembrane region" description="Helical" evidence="1">
    <location>
        <begin position="167"/>
        <end position="184"/>
    </location>
</feature>
<evidence type="ECO:0000256" key="1">
    <source>
        <dbReference type="SAM" id="Phobius"/>
    </source>
</evidence>
<accession>A0A4T2BZR3</accession>
<feature type="transmembrane region" description="Helical" evidence="1">
    <location>
        <begin position="191"/>
        <end position="209"/>
    </location>
</feature>
<dbReference type="Pfam" id="PF01569">
    <property type="entry name" value="PAP2"/>
    <property type="match status" value="1"/>
</dbReference>
<feature type="transmembrane region" description="Helical" evidence="1">
    <location>
        <begin position="126"/>
        <end position="147"/>
    </location>
</feature>
<proteinExistence type="predicted"/>
<dbReference type="InterPro" id="IPR000326">
    <property type="entry name" value="PAP2/HPO"/>
</dbReference>
<reference evidence="4 5" key="1">
    <citation type="journal article" date="2019" name="Microorganisms">
        <title>Systematic Affiliation and Genome Analysis of Subtercola vilae DB165(T) with Particular Emphasis on Cold Adaptation of an Isolate from a High-Altitude Cold Volcano Lake.</title>
        <authorList>
            <person name="Villalobos A.S."/>
            <person name="Wiese J."/>
            <person name="Imhoff J.F."/>
            <person name="Dorador C."/>
            <person name="Keller A."/>
            <person name="Hentschel U."/>
        </authorList>
    </citation>
    <scope>NUCLEOTIDE SEQUENCE [LARGE SCALE GENOMIC DNA]</scope>
    <source>
        <strain evidence="4 5">DB165</strain>
    </source>
</reference>
<dbReference type="InterPro" id="IPR036938">
    <property type="entry name" value="PAP2/HPO_sf"/>
</dbReference>
<keyword evidence="1" id="KW-0812">Transmembrane</keyword>
<feature type="domain" description="Phosphatidic acid phosphatase type 2/haloperoxidase" evidence="3">
    <location>
        <begin position="126"/>
        <end position="229"/>
    </location>
</feature>
<gene>
    <name evidence="4" type="ORF">D4765_08810</name>
</gene>
<keyword evidence="5" id="KW-1185">Reference proteome</keyword>
<dbReference type="EMBL" id="QYRT01000013">
    <property type="protein sequence ID" value="TIH37110.1"/>
    <property type="molecule type" value="Genomic_DNA"/>
</dbReference>
<feature type="chain" id="PRO_5020269192" description="Phosphatidic acid phosphatase type 2/haloperoxidase domain-containing protein" evidence="2">
    <location>
        <begin position="19"/>
        <end position="324"/>
    </location>
</feature>
<dbReference type="OrthoDB" id="3240395at2"/>
<keyword evidence="1" id="KW-0472">Membrane</keyword>
<feature type="transmembrane region" description="Helical" evidence="1">
    <location>
        <begin position="215"/>
        <end position="233"/>
    </location>
</feature>
<feature type="transmembrane region" description="Helical" evidence="1">
    <location>
        <begin position="54"/>
        <end position="74"/>
    </location>
</feature>